<dbReference type="InterPro" id="IPR016177">
    <property type="entry name" value="DNA-bd_dom_sf"/>
</dbReference>
<keyword evidence="8" id="KW-1185">Reference proteome</keyword>
<comment type="subcellular location">
    <subcellularLocation>
        <location evidence="1">Nucleus</location>
    </subcellularLocation>
</comment>
<keyword evidence="2" id="KW-0805">Transcription regulation</keyword>
<accession>A0AAN9F4Q9</accession>
<evidence type="ECO:0000256" key="4">
    <source>
        <dbReference type="ARBA" id="ARBA00023163"/>
    </source>
</evidence>
<evidence type="ECO:0000259" key="6">
    <source>
        <dbReference type="PROSITE" id="PS51032"/>
    </source>
</evidence>
<evidence type="ECO:0000256" key="1">
    <source>
        <dbReference type="ARBA" id="ARBA00004123"/>
    </source>
</evidence>
<comment type="caution">
    <text evidence="7">The sequence shown here is derived from an EMBL/GenBank/DDBJ whole genome shotgun (WGS) entry which is preliminary data.</text>
</comment>
<dbReference type="InterPro" id="IPR036955">
    <property type="entry name" value="AP2/ERF_dom_sf"/>
</dbReference>
<dbReference type="InterPro" id="IPR001471">
    <property type="entry name" value="AP2/ERF_dom"/>
</dbReference>
<evidence type="ECO:0000313" key="7">
    <source>
        <dbReference type="EMBL" id="KAK7267343.1"/>
    </source>
</evidence>
<dbReference type="PANTHER" id="PTHR32467:SF157">
    <property type="entry name" value="AP2-LIKE ETHYLENE-RESPONSIVE TRANSCRIPTION FACTOR CRL5"/>
    <property type="match status" value="1"/>
</dbReference>
<proteinExistence type="predicted"/>
<dbReference type="Gene3D" id="3.30.730.10">
    <property type="entry name" value="AP2/ERF domain"/>
    <property type="match status" value="1"/>
</dbReference>
<gene>
    <name evidence="7" type="ORF">RIF29_20012</name>
</gene>
<dbReference type="GO" id="GO:0003700">
    <property type="term" value="F:DNA-binding transcription factor activity"/>
    <property type="evidence" value="ECO:0007669"/>
    <property type="project" value="InterPro"/>
</dbReference>
<keyword evidence="5" id="KW-0539">Nucleus</keyword>
<dbReference type="SUPFAM" id="SSF54171">
    <property type="entry name" value="DNA-binding domain"/>
    <property type="match status" value="1"/>
</dbReference>
<dbReference type="AlphaFoldDB" id="A0AAN9F4Q9"/>
<dbReference type="GO" id="GO:0003677">
    <property type="term" value="F:DNA binding"/>
    <property type="evidence" value="ECO:0007669"/>
    <property type="project" value="UniProtKB-KW"/>
</dbReference>
<keyword evidence="4" id="KW-0804">Transcription</keyword>
<dbReference type="PROSITE" id="PS51032">
    <property type="entry name" value="AP2_ERF"/>
    <property type="match status" value="1"/>
</dbReference>
<name>A0AAN9F4Q9_CROPI</name>
<sequence length="92" mass="11035">MLHDAVYLGGYDMEEKAARAYDLAALKYWGSSTHINFPLEDYQMQLEEMQHMSRQEYVAHLRRKRSGFSRRTSIYRGVTRFLWFCYSFPPLN</sequence>
<evidence type="ECO:0000256" key="5">
    <source>
        <dbReference type="ARBA" id="ARBA00023242"/>
    </source>
</evidence>
<dbReference type="SMART" id="SM00380">
    <property type="entry name" value="AP2"/>
    <property type="match status" value="1"/>
</dbReference>
<reference evidence="7 8" key="1">
    <citation type="submission" date="2024-01" db="EMBL/GenBank/DDBJ databases">
        <title>The genomes of 5 underutilized Papilionoideae crops provide insights into root nodulation and disease resistanc.</title>
        <authorList>
            <person name="Yuan L."/>
        </authorList>
    </citation>
    <scope>NUCLEOTIDE SEQUENCE [LARGE SCALE GENOMIC DNA]</scope>
    <source>
        <strain evidence="7">ZHUSHIDOU_FW_LH</strain>
        <tissue evidence="7">Leaf</tissue>
    </source>
</reference>
<dbReference type="Proteomes" id="UP001372338">
    <property type="component" value="Unassembled WGS sequence"/>
</dbReference>
<feature type="domain" description="AP2/ERF" evidence="6">
    <location>
        <begin position="1"/>
        <end position="38"/>
    </location>
</feature>
<evidence type="ECO:0000256" key="3">
    <source>
        <dbReference type="ARBA" id="ARBA00023125"/>
    </source>
</evidence>
<evidence type="ECO:0000313" key="8">
    <source>
        <dbReference type="Proteomes" id="UP001372338"/>
    </source>
</evidence>
<protein>
    <recommendedName>
        <fullName evidence="6">AP2/ERF domain-containing protein</fullName>
    </recommendedName>
</protein>
<organism evidence="7 8">
    <name type="scientific">Crotalaria pallida</name>
    <name type="common">Smooth rattlebox</name>
    <name type="synonym">Crotalaria striata</name>
    <dbReference type="NCBI Taxonomy" id="3830"/>
    <lineage>
        <taxon>Eukaryota</taxon>
        <taxon>Viridiplantae</taxon>
        <taxon>Streptophyta</taxon>
        <taxon>Embryophyta</taxon>
        <taxon>Tracheophyta</taxon>
        <taxon>Spermatophyta</taxon>
        <taxon>Magnoliopsida</taxon>
        <taxon>eudicotyledons</taxon>
        <taxon>Gunneridae</taxon>
        <taxon>Pentapetalae</taxon>
        <taxon>rosids</taxon>
        <taxon>fabids</taxon>
        <taxon>Fabales</taxon>
        <taxon>Fabaceae</taxon>
        <taxon>Papilionoideae</taxon>
        <taxon>50 kb inversion clade</taxon>
        <taxon>genistoids sensu lato</taxon>
        <taxon>core genistoids</taxon>
        <taxon>Crotalarieae</taxon>
        <taxon>Crotalaria</taxon>
    </lineage>
</organism>
<dbReference type="GO" id="GO:0005634">
    <property type="term" value="C:nucleus"/>
    <property type="evidence" value="ECO:0007669"/>
    <property type="project" value="UniProtKB-SubCell"/>
</dbReference>
<dbReference type="PANTHER" id="PTHR32467">
    <property type="entry name" value="AP2-LIKE ETHYLENE-RESPONSIVE TRANSCRIPTION FACTOR"/>
    <property type="match status" value="1"/>
</dbReference>
<evidence type="ECO:0000256" key="2">
    <source>
        <dbReference type="ARBA" id="ARBA00023015"/>
    </source>
</evidence>
<dbReference type="EMBL" id="JAYWIO010000004">
    <property type="protein sequence ID" value="KAK7267343.1"/>
    <property type="molecule type" value="Genomic_DNA"/>
</dbReference>
<keyword evidence="3" id="KW-0238">DNA-binding</keyword>